<reference evidence="1" key="1">
    <citation type="submission" date="2020-08" db="EMBL/GenBank/DDBJ databases">
        <title>Genome sequencing and assembly of the red palm weevil Rhynchophorus ferrugineus.</title>
        <authorList>
            <person name="Dias G.B."/>
            <person name="Bergman C.M."/>
            <person name="Manee M."/>
        </authorList>
    </citation>
    <scope>NUCLEOTIDE SEQUENCE</scope>
    <source>
        <strain evidence="1">AA-2017</strain>
        <tissue evidence="1">Whole larva</tissue>
    </source>
</reference>
<keyword evidence="2" id="KW-1185">Reference proteome</keyword>
<evidence type="ECO:0000313" key="2">
    <source>
        <dbReference type="Proteomes" id="UP000625711"/>
    </source>
</evidence>
<evidence type="ECO:0000313" key="1">
    <source>
        <dbReference type="EMBL" id="KAF7282870.1"/>
    </source>
</evidence>
<organism evidence="1 2">
    <name type="scientific">Rhynchophorus ferrugineus</name>
    <name type="common">Red palm weevil</name>
    <name type="synonym">Curculio ferrugineus</name>
    <dbReference type="NCBI Taxonomy" id="354439"/>
    <lineage>
        <taxon>Eukaryota</taxon>
        <taxon>Metazoa</taxon>
        <taxon>Ecdysozoa</taxon>
        <taxon>Arthropoda</taxon>
        <taxon>Hexapoda</taxon>
        <taxon>Insecta</taxon>
        <taxon>Pterygota</taxon>
        <taxon>Neoptera</taxon>
        <taxon>Endopterygota</taxon>
        <taxon>Coleoptera</taxon>
        <taxon>Polyphaga</taxon>
        <taxon>Cucujiformia</taxon>
        <taxon>Curculionidae</taxon>
        <taxon>Dryophthorinae</taxon>
        <taxon>Rhynchophorus</taxon>
    </lineage>
</organism>
<protein>
    <submittedName>
        <fullName evidence="1">Uncharacterized protein</fullName>
    </submittedName>
</protein>
<name>A0A834MJW3_RHYFE</name>
<proteinExistence type="predicted"/>
<accession>A0A834MJW3</accession>
<dbReference type="AlphaFoldDB" id="A0A834MJW3"/>
<dbReference type="EMBL" id="JAACXV010000153">
    <property type="protein sequence ID" value="KAF7282870.1"/>
    <property type="molecule type" value="Genomic_DNA"/>
</dbReference>
<gene>
    <name evidence="1" type="ORF">GWI33_001848</name>
</gene>
<comment type="caution">
    <text evidence="1">The sequence shown here is derived from an EMBL/GenBank/DDBJ whole genome shotgun (WGS) entry which is preliminary data.</text>
</comment>
<dbReference type="Proteomes" id="UP000625711">
    <property type="component" value="Unassembled WGS sequence"/>
</dbReference>
<sequence>MADGRLFFHPLHIAGVNARVILKGTSIGHGAKKRICPKRSLMVNLLRKLNRKIRELLNRDVEDTTNEVSTSFSTTSKESCKICPSKRGATQGSLPLFVEEGR</sequence>